<keyword evidence="3" id="KW-1185">Reference proteome</keyword>
<organism evidence="2 3">
    <name type="scientific">Elysia crispata</name>
    <name type="common">lettuce slug</name>
    <dbReference type="NCBI Taxonomy" id="231223"/>
    <lineage>
        <taxon>Eukaryota</taxon>
        <taxon>Metazoa</taxon>
        <taxon>Spiralia</taxon>
        <taxon>Lophotrochozoa</taxon>
        <taxon>Mollusca</taxon>
        <taxon>Gastropoda</taxon>
        <taxon>Heterobranchia</taxon>
        <taxon>Euthyneura</taxon>
        <taxon>Panpulmonata</taxon>
        <taxon>Sacoglossa</taxon>
        <taxon>Placobranchoidea</taxon>
        <taxon>Plakobranchidae</taxon>
        <taxon>Elysia</taxon>
    </lineage>
</organism>
<accession>A0AAE0Z732</accession>
<dbReference type="EMBL" id="JAWDGP010004553">
    <property type="protein sequence ID" value="KAK3763476.1"/>
    <property type="molecule type" value="Genomic_DNA"/>
</dbReference>
<comment type="caution">
    <text evidence="2">The sequence shown here is derived from an EMBL/GenBank/DDBJ whole genome shotgun (WGS) entry which is preliminary data.</text>
</comment>
<evidence type="ECO:0000313" key="2">
    <source>
        <dbReference type="EMBL" id="KAK3763476.1"/>
    </source>
</evidence>
<feature type="region of interest" description="Disordered" evidence="1">
    <location>
        <begin position="1"/>
        <end position="56"/>
    </location>
</feature>
<dbReference type="AlphaFoldDB" id="A0AAE0Z732"/>
<sequence>SEEDEFVDASEHQLEERELTVSLPHTTTDMMHSYSPSPSTVSPPPPRLSRRTDGMD</sequence>
<evidence type="ECO:0000313" key="3">
    <source>
        <dbReference type="Proteomes" id="UP001283361"/>
    </source>
</evidence>
<feature type="compositionally biased region" description="Basic and acidic residues" evidence="1">
    <location>
        <begin position="9"/>
        <end position="19"/>
    </location>
</feature>
<feature type="non-terminal residue" evidence="2">
    <location>
        <position position="1"/>
    </location>
</feature>
<name>A0AAE0Z732_9GAST</name>
<gene>
    <name evidence="2" type="ORF">RRG08_005829</name>
</gene>
<proteinExistence type="predicted"/>
<dbReference type="Proteomes" id="UP001283361">
    <property type="component" value="Unassembled WGS sequence"/>
</dbReference>
<protein>
    <submittedName>
        <fullName evidence="2">Uncharacterized protein</fullName>
    </submittedName>
</protein>
<reference evidence="2" key="1">
    <citation type="journal article" date="2023" name="G3 (Bethesda)">
        <title>A reference genome for the long-term kleptoplast-retaining sea slug Elysia crispata morphotype clarki.</title>
        <authorList>
            <person name="Eastman K.E."/>
            <person name="Pendleton A.L."/>
            <person name="Shaikh M.A."/>
            <person name="Suttiyut T."/>
            <person name="Ogas R."/>
            <person name="Tomko P."/>
            <person name="Gavelis G."/>
            <person name="Widhalm J.R."/>
            <person name="Wisecaver J.H."/>
        </authorList>
    </citation>
    <scope>NUCLEOTIDE SEQUENCE</scope>
    <source>
        <strain evidence="2">ECLA1</strain>
    </source>
</reference>
<evidence type="ECO:0000256" key="1">
    <source>
        <dbReference type="SAM" id="MobiDB-lite"/>
    </source>
</evidence>